<comment type="caution">
    <text evidence="2">The sequence shown here is derived from an EMBL/GenBank/DDBJ whole genome shotgun (WGS) entry which is preliminary data.</text>
</comment>
<keyword evidence="1" id="KW-1133">Transmembrane helix</keyword>
<sequence length="216" mass="24187">MFCPIRAHLPIQKSKQHCRSLRVVRVSDNSPAALLHPFPLQPIINGTHARHDRNSIVAASRKWSTRVPGAKPSVVEKFRRKICSDEQFLNTEPNLDQFVMVVLSHNAPDLLVAVSPASPPTIACFIISIVWLFFRFGLFTQSRQAGLIPLQLNKTGLIVGQFVRSVFLGFDEIIDRASMGRWVDGFLPRTGRLIDCVVVGEGTACGQNWKFIHLVH</sequence>
<evidence type="ECO:0000313" key="3">
    <source>
        <dbReference type="Proteomes" id="UP001168821"/>
    </source>
</evidence>
<evidence type="ECO:0000256" key="1">
    <source>
        <dbReference type="SAM" id="Phobius"/>
    </source>
</evidence>
<reference evidence="2" key="1">
    <citation type="journal article" date="2023" name="G3 (Bethesda)">
        <title>Whole genome assemblies of Zophobas morio and Tenebrio molitor.</title>
        <authorList>
            <person name="Kaur S."/>
            <person name="Stinson S.A."/>
            <person name="diCenzo G.C."/>
        </authorList>
    </citation>
    <scope>NUCLEOTIDE SEQUENCE</scope>
    <source>
        <strain evidence="2">QUZm001</strain>
    </source>
</reference>
<keyword evidence="1" id="KW-0812">Transmembrane</keyword>
<dbReference type="AlphaFoldDB" id="A0AA38I6G0"/>
<dbReference type="Proteomes" id="UP001168821">
    <property type="component" value="Unassembled WGS sequence"/>
</dbReference>
<organism evidence="2 3">
    <name type="scientific">Zophobas morio</name>
    <dbReference type="NCBI Taxonomy" id="2755281"/>
    <lineage>
        <taxon>Eukaryota</taxon>
        <taxon>Metazoa</taxon>
        <taxon>Ecdysozoa</taxon>
        <taxon>Arthropoda</taxon>
        <taxon>Hexapoda</taxon>
        <taxon>Insecta</taxon>
        <taxon>Pterygota</taxon>
        <taxon>Neoptera</taxon>
        <taxon>Endopterygota</taxon>
        <taxon>Coleoptera</taxon>
        <taxon>Polyphaga</taxon>
        <taxon>Cucujiformia</taxon>
        <taxon>Tenebrionidae</taxon>
        <taxon>Zophobas</taxon>
    </lineage>
</organism>
<gene>
    <name evidence="2" type="ORF">Zmor_019758</name>
</gene>
<accession>A0AA38I6G0</accession>
<name>A0AA38I6G0_9CUCU</name>
<keyword evidence="1" id="KW-0472">Membrane</keyword>
<evidence type="ECO:0000313" key="2">
    <source>
        <dbReference type="EMBL" id="KAJ3647909.1"/>
    </source>
</evidence>
<dbReference type="EMBL" id="JALNTZ010000006">
    <property type="protein sequence ID" value="KAJ3647909.1"/>
    <property type="molecule type" value="Genomic_DNA"/>
</dbReference>
<keyword evidence="3" id="KW-1185">Reference proteome</keyword>
<feature type="transmembrane region" description="Helical" evidence="1">
    <location>
        <begin position="110"/>
        <end position="134"/>
    </location>
</feature>
<proteinExistence type="predicted"/>
<protein>
    <submittedName>
        <fullName evidence="2">Uncharacterized protein</fullName>
    </submittedName>
</protein>